<dbReference type="Gramene" id="Os04t0653700-01">
    <property type="protein sequence ID" value="Os04t0653700-01"/>
    <property type="gene ID" value="Os04g0653700"/>
</dbReference>
<keyword evidence="1" id="KW-0812">Transmembrane</keyword>
<keyword evidence="1" id="KW-0472">Membrane</keyword>
<evidence type="ECO:0000313" key="2">
    <source>
        <dbReference type="EMBL" id="BAF16023.1"/>
    </source>
</evidence>
<sequence length="117" mass="12509">MARAAPVDGSGPAMEEVAGVEAVEVAVAAAAGVAAAEVAVAAAEVAVNKGTEHGGEGVLWKRYFLWNFMPSDLHTSLILLCSVFHLHQSWNKNNKHIGSFAYVSLYVNILLHVYVLY</sequence>
<evidence type="ECO:0000256" key="1">
    <source>
        <dbReference type="SAM" id="Phobius"/>
    </source>
</evidence>
<dbReference type="KEGG" id="dosa:Os04g0653700"/>
<dbReference type="Proteomes" id="UP000000763">
    <property type="component" value="Chromosome 4"/>
</dbReference>
<accession>A0A0P0WFQ8</accession>
<organism evidence="2 3">
    <name type="scientific">Oryza sativa subsp. japonica</name>
    <name type="common">Rice</name>
    <dbReference type="NCBI Taxonomy" id="39947"/>
    <lineage>
        <taxon>Eukaryota</taxon>
        <taxon>Viridiplantae</taxon>
        <taxon>Streptophyta</taxon>
        <taxon>Embryophyta</taxon>
        <taxon>Tracheophyta</taxon>
        <taxon>Spermatophyta</taxon>
        <taxon>Magnoliopsida</taxon>
        <taxon>Liliopsida</taxon>
        <taxon>Poales</taxon>
        <taxon>Poaceae</taxon>
        <taxon>BOP clade</taxon>
        <taxon>Oryzoideae</taxon>
        <taxon>Oryzeae</taxon>
        <taxon>Oryzinae</taxon>
        <taxon>Oryza</taxon>
        <taxon>Oryza sativa</taxon>
    </lineage>
</organism>
<reference evidence="3" key="2">
    <citation type="journal article" date="2008" name="Nucleic Acids Res.">
        <title>The rice annotation project database (RAP-DB): 2008 update.</title>
        <authorList>
            <consortium name="The rice annotation project (RAP)"/>
        </authorList>
    </citation>
    <scope>GENOME REANNOTATION</scope>
    <source>
        <strain evidence="3">cv. Nipponbare</strain>
    </source>
</reference>
<evidence type="ECO:0000313" key="3">
    <source>
        <dbReference type="Proteomes" id="UP000000763"/>
    </source>
</evidence>
<keyword evidence="1" id="KW-1133">Transmembrane helix</keyword>
<proteinExistence type="predicted"/>
<reference evidence="2 3" key="1">
    <citation type="journal article" date="2005" name="Nature">
        <title>The map-based sequence of the rice genome.</title>
        <authorList>
            <consortium name="International rice genome sequencing project (IRGSP)"/>
            <person name="Matsumoto T."/>
            <person name="Wu J."/>
            <person name="Kanamori H."/>
            <person name="Katayose Y."/>
            <person name="Fujisawa M."/>
            <person name="Namiki N."/>
            <person name="Mizuno H."/>
            <person name="Yamamoto K."/>
            <person name="Antonio B.A."/>
            <person name="Baba T."/>
            <person name="Sakata K."/>
            <person name="Nagamura Y."/>
            <person name="Aoki H."/>
            <person name="Arikawa K."/>
            <person name="Arita K."/>
            <person name="Bito T."/>
            <person name="Chiden Y."/>
            <person name="Fujitsuka N."/>
            <person name="Fukunaka R."/>
            <person name="Hamada M."/>
            <person name="Harada C."/>
            <person name="Hayashi A."/>
            <person name="Hijishita S."/>
            <person name="Honda M."/>
            <person name="Hosokawa S."/>
            <person name="Ichikawa Y."/>
            <person name="Idonuma A."/>
            <person name="Iijima M."/>
            <person name="Ikeda M."/>
            <person name="Ikeno M."/>
            <person name="Ito K."/>
            <person name="Ito S."/>
            <person name="Ito T."/>
            <person name="Ito Y."/>
            <person name="Ito Y."/>
            <person name="Iwabuchi A."/>
            <person name="Kamiya K."/>
            <person name="Karasawa W."/>
            <person name="Kurita K."/>
            <person name="Katagiri S."/>
            <person name="Kikuta A."/>
            <person name="Kobayashi H."/>
            <person name="Kobayashi N."/>
            <person name="Machita K."/>
            <person name="Maehara T."/>
            <person name="Masukawa M."/>
            <person name="Mizubayashi T."/>
            <person name="Mukai Y."/>
            <person name="Nagasaki H."/>
            <person name="Nagata Y."/>
            <person name="Naito S."/>
            <person name="Nakashima M."/>
            <person name="Nakama Y."/>
            <person name="Nakamichi Y."/>
            <person name="Nakamura M."/>
            <person name="Meguro A."/>
            <person name="Negishi M."/>
            <person name="Ohta I."/>
            <person name="Ohta T."/>
            <person name="Okamoto M."/>
            <person name="Ono N."/>
            <person name="Saji S."/>
            <person name="Sakaguchi M."/>
            <person name="Sakai K."/>
            <person name="Shibata M."/>
            <person name="Shimokawa T."/>
            <person name="Song J."/>
            <person name="Takazaki Y."/>
            <person name="Terasawa K."/>
            <person name="Tsugane M."/>
            <person name="Tsuji K."/>
            <person name="Ueda S."/>
            <person name="Waki K."/>
            <person name="Yamagata H."/>
            <person name="Yamamoto M."/>
            <person name="Yamamoto S."/>
            <person name="Yamane H."/>
            <person name="Yoshiki S."/>
            <person name="Yoshihara R."/>
            <person name="Yukawa K."/>
            <person name="Zhong H."/>
            <person name="Yano M."/>
            <person name="Yuan Q."/>
            <person name="Ouyang S."/>
            <person name="Liu J."/>
            <person name="Jones K.M."/>
            <person name="Gansberger K."/>
            <person name="Moffat K."/>
            <person name="Hill J."/>
            <person name="Bera J."/>
            <person name="Fadrosh D."/>
            <person name="Jin S."/>
            <person name="Johri S."/>
            <person name="Kim M."/>
            <person name="Overton L."/>
            <person name="Reardon M."/>
            <person name="Tsitrin T."/>
            <person name="Vuong H."/>
            <person name="Weaver B."/>
            <person name="Ciecko A."/>
            <person name="Tallon L."/>
            <person name="Jackson J."/>
            <person name="Pai G."/>
            <person name="Aken S.V."/>
            <person name="Utterback T."/>
            <person name="Reidmuller S."/>
            <person name="Feldblyum T."/>
            <person name="Hsiao J."/>
            <person name="Zismann V."/>
            <person name="Iobst S."/>
            <person name="de Vazeille A.R."/>
            <person name="Buell C.R."/>
            <person name="Ying K."/>
            <person name="Li Y."/>
            <person name="Lu T."/>
            <person name="Huang Y."/>
            <person name="Zhao Q."/>
            <person name="Feng Q."/>
            <person name="Zhang L."/>
            <person name="Zhu J."/>
            <person name="Weng Q."/>
            <person name="Mu J."/>
            <person name="Lu Y."/>
            <person name="Fan D."/>
            <person name="Liu Y."/>
            <person name="Guan J."/>
            <person name="Zhang Y."/>
            <person name="Yu S."/>
            <person name="Liu X."/>
            <person name="Zhang Y."/>
            <person name="Hong G."/>
            <person name="Han B."/>
            <person name="Choisne N."/>
            <person name="Demange N."/>
            <person name="Orjeda G."/>
            <person name="Samain S."/>
            <person name="Cattolico L."/>
            <person name="Pelletier E."/>
            <person name="Couloux A."/>
            <person name="Segurens B."/>
            <person name="Wincker P."/>
            <person name="D'Hont A."/>
            <person name="Scarpelli C."/>
            <person name="Weissenbach J."/>
            <person name="Salanoubat M."/>
            <person name="Quetier F."/>
            <person name="Yu Y."/>
            <person name="Kim H.R."/>
            <person name="Rambo T."/>
            <person name="Currie J."/>
            <person name="Collura K."/>
            <person name="Luo M."/>
            <person name="Yang T."/>
            <person name="Ammiraju J.S.S."/>
            <person name="Engler F."/>
            <person name="Soderlund C."/>
            <person name="Wing R.A."/>
            <person name="Palmer L.E."/>
            <person name="de la Bastide M."/>
            <person name="Spiegel L."/>
            <person name="Nascimento L."/>
            <person name="Zutavern T."/>
            <person name="O'Shaughnessy A."/>
            <person name="Dike S."/>
            <person name="Dedhia N."/>
            <person name="Preston R."/>
            <person name="Balija V."/>
            <person name="McCombie W.R."/>
            <person name="Chow T."/>
            <person name="Chen H."/>
            <person name="Chung M."/>
            <person name="Chen C."/>
            <person name="Shaw J."/>
            <person name="Wu H."/>
            <person name="Hsiao K."/>
            <person name="Chao Y."/>
            <person name="Chu M."/>
            <person name="Cheng C."/>
            <person name="Hour A."/>
            <person name="Lee P."/>
            <person name="Lin S."/>
            <person name="Lin Y."/>
            <person name="Liou J."/>
            <person name="Liu S."/>
            <person name="Hsing Y."/>
            <person name="Raghuvanshi S."/>
            <person name="Mohanty A."/>
            <person name="Bharti A.K."/>
            <person name="Gaur A."/>
            <person name="Gupta V."/>
            <person name="Kumar D."/>
            <person name="Ravi V."/>
            <person name="Vij S."/>
            <person name="Kapur A."/>
            <person name="Khurana P."/>
            <person name="Khurana P."/>
            <person name="Khurana J.P."/>
            <person name="Tyagi A.K."/>
            <person name="Gaikwad K."/>
            <person name="Singh A."/>
            <person name="Dalal V."/>
            <person name="Srivastava S."/>
            <person name="Dixit A."/>
            <person name="Pal A.K."/>
            <person name="Ghazi I.A."/>
            <person name="Yadav M."/>
            <person name="Pandit A."/>
            <person name="Bhargava A."/>
            <person name="Sureshbabu K."/>
            <person name="Batra K."/>
            <person name="Sharma T.R."/>
            <person name="Mohapatra T."/>
            <person name="Singh N.K."/>
            <person name="Messing J."/>
            <person name="Nelson A.B."/>
            <person name="Fuks G."/>
            <person name="Kavchok S."/>
            <person name="Keizer G."/>
            <person name="Linton E."/>
            <person name="Llaca V."/>
            <person name="Song R."/>
            <person name="Tanyolac B."/>
            <person name="Young S."/>
            <person name="Ho-Il K."/>
            <person name="Hahn J.H."/>
            <person name="Sangsakoo G."/>
            <person name="Vanavichit A."/>
            <person name="de Mattos Luiz.A.T."/>
            <person name="Zimmer P.D."/>
            <person name="Malone G."/>
            <person name="Dellagostin O."/>
            <person name="de Oliveira A.C."/>
            <person name="Bevan M."/>
            <person name="Bancroft I."/>
            <person name="Minx P."/>
            <person name="Cordum H."/>
            <person name="Wilson R."/>
            <person name="Cheng Z."/>
            <person name="Jin W."/>
            <person name="Jiang J."/>
            <person name="Leong S.A."/>
            <person name="Iwama H."/>
            <person name="Gojobori T."/>
            <person name="Itoh T."/>
            <person name="Niimura Y."/>
            <person name="Fujii Y."/>
            <person name="Habara T."/>
            <person name="Sakai H."/>
            <person name="Sato Y."/>
            <person name="Wilson G."/>
            <person name="Kumar K."/>
            <person name="McCouch S."/>
            <person name="Juretic N."/>
            <person name="Hoen D."/>
            <person name="Wright S."/>
            <person name="Bruskiewich R."/>
            <person name="Bureau T."/>
            <person name="Miyao A."/>
            <person name="Hirochika H."/>
            <person name="Nishikawa T."/>
            <person name="Kadowaki K."/>
            <person name="Sugiura M."/>
            <person name="Burr B."/>
            <person name="Sasaki T."/>
        </authorList>
    </citation>
    <scope>NUCLEOTIDE SEQUENCE [LARGE SCALE GENOMIC DNA]</scope>
    <source>
        <strain evidence="3">cv. Nipponbare</strain>
    </source>
</reference>
<dbReference type="OMA" id="LWKRYFL"/>
<dbReference type="AlphaFoldDB" id="A0A0P0WFQ8"/>
<feature type="transmembrane region" description="Helical" evidence="1">
    <location>
        <begin position="97"/>
        <end position="116"/>
    </location>
</feature>
<dbReference type="EMBL" id="AP008210">
    <property type="protein sequence ID" value="BAF16023.1"/>
    <property type="molecule type" value="Genomic_DNA"/>
</dbReference>
<protein>
    <submittedName>
        <fullName evidence="2">Os04g0653700 protein</fullName>
    </submittedName>
</protein>
<name>A0A0P0WFQ8_ORYSJ</name>
<gene>
    <name evidence="2" type="ordered locus">Os04g0653700</name>
</gene>